<proteinExistence type="predicted"/>
<protein>
    <recommendedName>
        <fullName evidence="3">Aldose 1-epimerase</fullName>
    </recommendedName>
</protein>
<dbReference type="SUPFAM" id="SSF74650">
    <property type="entry name" value="Galactose mutarotase-like"/>
    <property type="match status" value="1"/>
</dbReference>
<dbReference type="Gene3D" id="2.70.98.10">
    <property type="match status" value="1"/>
</dbReference>
<dbReference type="GO" id="GO:0030246">
    <property type="term" value="F:carbohydrate binding"/>
    <property type="evidence" value="ECO:0007669"/>
    <property type="project" value="InterPro"/>
</dbReference>
<evidence type="ECO:0000313" key="2">
    <source>
        <dbReference type="Proteomes" id="UP000306509"/>
    </source>
</evidence>
<sequence length="351" mass="40671">MYQSVESYRNQRNYNCRIRELVYQGVRQVNLENEYLHIGVLAGKGSDIFEFVYKPMDLDFMWHSFHGVKNPQTFVTTKNSRYGRFLDLYEGGWQELFPNYGAASTYMNAELGIHGEVCVAQWDYQIEKDTEEEITVKFEIRTAKTPFYLEKWMTLKSGDPTLYIRERVTNEGAVPLQFMWGHHPALGAPFLDGNCEIIINGDCKVHTLNIQSALPANRQMDWPVVKDVNGNELDLSRVRNPGEKKYLEYGISGIEDSRYCVWNHGLHIGFGMEWEKDMFPYLWIWEPNCAAQGYPWYGRNYTLGCEPWSVLAESMEEVEREDAGIKIEAGMSIETHLKAYVCLEYHSGAPL</sequence>
<dbReference type="Pfam" id="PF14486">
    <property type="entry name" value="DUF4432"/>
    <property type="match status" value="1"/>
</dbReference>
<dbReference type="RefSeq" id="WP_138003878.1">
    <property type="nucleotide sequence ID" value="NZ_QGQD01000097.1"/>
</dbReference>
<name>A0A4U8Q0X3_9FIRM</name>
<organism evidence="1 2">
    <name type="scientific">Robinsoniella peoriensis</name>
    <dbReference type="NCBI Taxonomy" id="180332"/>
    <lineage>
        <taxon>Bacteria</taxon>
        <taxon>Bacillati</taxon>
        <taxon>Bacillota</taxon>
        <taxon>Clostridia</taxon>
        <taxon>Lachnospirales</taxon>
        <taxon>Lachnospiraceae</taxon>
        <taxon>Robinsoniella</taxon>
    </lineage>
</organism>
<comment type="caution">
    <text evidence="1">The sequence shown here is derived from an EMBL/GenBank/DDBJ whole genome shotgun (WGS) entry which is preliminary data.</text>
</comment>
<evidence type="ECO:0000313" key="1">
    <source>
        <dbReference type="EMBL" id="TLC98329.1"/>
    </source>
</evidence>
<dbReference type="GO" id="GO:0005975">
    <property type="term" value="P:carbohydrate metabolic process"/>
    <property type="evidence" value="ECO:0007669"/>
    <property type="project" value="InterPro"/>
</dbReference>
<dbReference type="InterPro" id="IPR011013">
    <property type="entry name" value="Gal_mutarotase_sf_dom"/>
</dbReference>
<dbReference type="InterPro" id="IPR027839">
    <property type="entry name" value="DUF4432"/>
</dbReference>
<dbReference type="Proteomes" id="UP000306509">
    <property type="component" value="Unassembled WGS sequence"/>
</dbReference>
<dbReference type="AlphaFoldDB" id="A0A4U8Q0X3"/>
<dbReference type="EMBL" id="QGQD01000097">
    <property type="protein sequence ID" value="TLC98329.1"/>
    <property type="molecule type" value="Genomic_DNA"/>
</dbReference>
<dbReference type="GO" id="GO:0003824">
    <property type="term" value="F:catalytic activity"/>
    <property type="evidence" value="ECO:0007669"/>
    <property type="project" value="InterPro"/>
</dbReference>
<keyword evidence="2" id="KW-1185">Reference proteome</keyword>
<dbReference type="InterPro" id="IPR014718">
    <property type="entry name" value="GH-type_carb-bd"/>
</dbReference>
<evidence type="ECO:0008006" key="3">
    <source>
        <dbReference type="Google" id="ProtNLM"/>
    </source>
</evidence>
<reference evidence="1 2" key="1">
    <citation type="journal article" date="2019" name="Anaerobe">
        <title>Detection of Robinsoniella peoriensis in multiple bone samples of a trauma patient.</title>
        <authorList>
            <person name="Schrottner P."/>
            <person name="Hartwich K."/>
            <person name="Bunk B."/>
            <person name="Schober I."/>
            <person name="Helbig S."/>
            <person name="Rudolph W.W."/>
            <person name="Gunzer F."/>
        </authorList>
    </citation>
    <scope>NUCLEOTIDE SEQUENCE [LARGE SCALE GENOMIC DNA]</scope>
    <source>
        <strain evidence="1 2">DSM 106044</strain>
    </source>
</reference>
<gene>
    <name evidence="1" type="ORF">DSM106044_04845</name>
</gene>
<accession>A0A4U8Q0X3</accession>
<dbReference type="STRING" id="180332.GCA_000797495_03805"/>